<dbReference type="EMBL" id="CP036455">
    <property type="protein sequence ID" value="QBI53428.1"/>
    <property type="molecule type" value="Genomic_DNA"/>
</dbReference>
<dbReference type="KEGG" id="strr:EKD16_08170"/>
<evidence type="ECO:0000313" key="1">
    <source>
        <dbReference type="EMBL" id="QBI53428.1"/>
    </source>
</evidence>
<dbReference type="OrthoDB" id="4191364at2"/>
<keyword evidence="2" id="KW-1185">Reference proteome</keyword>
<gene>
    <name evidence="1" type="ORF">EKD16_08170</name>
</gene>
<organism evidence="1 2">
    <name type="scientific">Streptomonospora litoralis</name>
    <dbReference type="NCBI Taxonomy" id="2498135"/>
    <lineage>
        <taxon>Bacteria</taxon>
        <taxon>Bacillati</taxon>
        <taxon>Actinomycetota</taxon>
        <taxon>Actinomycetes</taxon>
        <taxon>Streptosporangiales</taxon>
        <taxon>Nocardiopsidaceae</taxon>
        <taxon>Streptomonospora</taxon>
    </lineage>
</organism>
<dbReference type="AlphaFoldDB" id="A0A4P6PYV7"/>
<evidence type="ECO:0000313" key="2">
    <source>
        <dbReference type="Proteomes" id="UP000292235"/>
    </source>
</evidence>
<reference evidence="1 2" key="1">
    <citation type="submission" date="2019-02" db="EMBL/GenBank/DDBJ databases">
        <authorList>
            <person name="Khodamoradi S."/>
            <person name="Hahnke R.L."/>
            <person name="Kaempfer P."/>
            <person name="Schumann P."/>
            <person name="Rohde M."/>
            <person name="Steinert M."/>
            <person name="Luzhetskyy A."/>
            <person name="Wink J."/>
            <person name="Ruckert C."/>
        </authorList>
    </citation>
    <scope>NUCLEOTIDE SEQUENCE [LARGE SCALE GENOMIC DNA]</scope>
    <source>
        <strain evidence="1 2">M2</strain>
    </source>
</reference>
<dbReference type="RefSeq" id="WP_131097797.1">
    <property type="nucleotide sequence ID" value="NZ_CP036455.1"/>
</dbReference>
<name>A0A4P6PYV7_9ACTN</name>
<accession>A0A4P6PYV7</accession>
<sequence length="203" mass="22076">MAALASQTDIEARLGRALTTAEEDRVEAVLDDASAIVRNYTRQDFGQQESTQILRIINGRVRLPQRPVLSVSAVGIVDPWGQSPPAQVPYMFDGIDSINLTGGDVLLNAPEWWADLDAAATTAEVTWTHGYATTPGDVVAVVCGMVIRQLLVPQQPGVRSEQAGGESISYADALMTGTVTLTRDDRRILNRYRTRAATVQLPW</sequence>
<dbReference type="Proteomes" id="UP000292235">
    <property type="component" value="Chromosome"/>
</dbReference>
<evidence type="ECO:0008006" key="3">
    <source>
        <dbReference type="Google" id="ProtNLM"/>
    </source>
</evidence>
<protein>
    <recommendedName>
        <fullName evidence="3">Head-to-tail adaptor</fullName>
    </recommendedName>
</protein>
<proteinExistence type="predicted"/>